<reference evidence="1 2" key="1">
    <citation type="journal article" date="2018" name="PLoS Genet.">
        <title>Population sequencing reveals clonal diversity and ancestral inbreeding in the grapevine cultivar Chardonnay.</title>
        <authorList>
            <person name="Roach M.J."/>
            <person name="Johnson D.L."/>
            <person name="Bohlmann J."/>
            <person name="van Vuuren H.J."/>
            <person name="Jones S.J."/>
            <person name="Pretorius I.S."/>
            <person name="Schmidt S.A."/>
            <person name="Borneman A.R."/>
        </authorList>
    </citation>
    <scope>NUCLEOTIDE SEQUENCE [LARGE SCALE GENOMIC DNA]</scope>
    <source>
        <strain evidence="2">cv. Chardonnay</strain>
        <tissue evidence="1">Leaf</tissue>
    </source>
</reference>
<evidence type="ECO:0000313" key="2">
    <source>
        <dbReference type="Proteomes" id="UP000288805"/>
    </source>
</evidence>
<gene>
    <name evidence="1" type="primary">VvCHDp000734_3</name>
    <name evidence="1" type="ORF">CK203_016830</name>
</gene>
<accession>A0A438J2P1</accession>
<name>A0A438J2P1_VITVI</name>
<dbReference type="AlphaFoldDB" id="A0A438J2P1"/>
<comment type="caution">
    <text evidence="1">The sequence shown here is derived from an EMBL/GenBank/DDBJ whole genome shotgun (WGS) entry which is preliminary data.</text>
</comment>
<dbReference type="Proteomes" id="UP000288805">
    <property type="component" value="Unassembled WGS sequence"/>
</dbReference>
<sequence length="110" mass="11871">MATRLLWRARAKLAVVATAFGGGAAAAAIASSDDPQRALKVCTTVPTRLIRDSITAATIAFGMIVSFGVVKGFGIGVRLDEDVEMLEMGYFSGDFPEVFCFDFEKIRSWD</sequence>
<organism evidence="1 2">
    <name type="scientific">Vitis vinifera</name>
    <name type="common">Grape</name>
    <dbReference type="NCBI Taxonomy" id="29760"/>
    <lineage>
        <taxon>Eukaryota</taxon>
        <taxon>Viridiplantae</taxon>
        <taxon>Streptophyta</taxon>
        <taxon>Embryophyta</taxon>
        <taxon>Tracheophyta</taxon>
        <taxon>Spermatophyta</taxon>
        <taxon>Magnoliopsida</taxon>
        <taxon>eudicotyledons</taxon>
        <taxon>Gunneridae</taxon>
        <taxon>Pentapetalae</taxon>
        <taxon>rosids</taxon>
        <taxon>Vitales</taxon>
        <taxon>Vitaceae</taxon>
        <taxon>Viteae</taxon>
        <taxon>Vitis</taxon>
    </lineage>
</organism>
<dbReference type="EMBL" id="QGNW01000067">
    <property type="protein sequence ID" value="RVX03219.1"/>
    <property type="molecule type" value="Genomic_DNA"/>
</dbReference>
<proteinExistence type="predicted"/>
<evidence type="ECO:0000313" key="1">
    <source>
        <dbReference type="EMBL" id="RVX03219.1"/>
    </source>
</evidence>
<protein>
    <submittedName>
        <fullName evidence="1">Putative ABC1 protein</fullName>
    </submittedName>
</protein>